<proteinExistence type="predicted"/>
<dbReference type="RefSeq" id="WP_171184477.1">
    <property type="nucleotide sequence ID" value="NZ_WTPX01000021.1"/>
</dbReference>
<keyword evidence="6 8" id="KW-0408">Iron</keyword>
<evidence type="ECO:0000256" key="7">
    <source>
        <dbReference type="ARBA" id="ARBA00023008"/>
    </source>
</evidence>
<evidence type="ECO:0000313" key="12">
    <source>
        <dbReference type="EMBL" id="NNJ24971.1"/>
    </source>
</evidence>
<evidence type="ECO:0000256" key="8">
    <source>
        <dbReference type="PROSITE-ProRule" id="PRU00433"/>
    </source>
</evidence>
<reference evidence="12 13" key="1">
    <citation type="journal article" date="2020" name="Syst. Appl. Microbiol.">
        <title>Alienimonas chondri sp. nov., a novel planctomycete isolated from the biofilm of the red alga Chondrus crispus.</title>
        <authorList>
            <person name="Vitorino I."/>
            <person name="Albuquerque L."/>
            <person name="Wiegand S."/>
            <person name="Kallscheuer N."/>
            <person name="da Costa M.S."/>
            <person name="Lobo-da-Cunha A."/>
            <person name="Jogler C."/>
            <person name="Lage O.M."/>
        </authorList>
    </citation>
    <scope>NUCLEOTIDE SEQUENCE [LARGE SCALE GENOMIC DNA]</scope>
    <source>
        <strain evidence="12 13">LzC2</strain>
    </source>
</reference>
<evidence type="ECO:0000256" key="2">
    <source>
        <dbReference type="ARBA" id="ARBA00022617"/>
    </source>
</evidence>
<gene>
    <name evidence="12" type="primary">aes_2</name>
    <name evidence="12" type="ORF">LzC2_10330</name>
</gene>
<evidence type="ECO:0000256" key="3">
    <source>
        <dbReference type="ARBA" id="ARBA00022723"/>
    </source>
</evidence>
<dbReference type="SUPFAM" id="SSF53474">
    <property type="entry name" value="alpha/beta-Hydrolases"/>
    <property type="match status" value="1"/>
</dbReference>
<dbReference type="PANTHER" id="PTHR48081">
    <property type="entry name" value="AB HYDROLASE SUPERFAMILY PROTEIN C4A8.06C"/>
    <property type="match status" value="1"/>
</dbReference>
<dbReference type="InterPro" id="IPR029058">
    <property type="entry name" value="AB_hydrolase_fold"/>
</dbReference>
<evidence type="ECO:0000256" key="4">
    <source>
        <dbReference type="ARBA" id="ARBA00022801"/>
    </source>
</evidence>
<keyword evidence="1" id="KW-0813">Transport</keyword>
<dbReference type="Gene3D" id="2.60.40.420">
    <property type="entry name" value="Cupredoxins - blue copper proteins"/>
    <property type="match status" value="1"/>
</dbReference>
<dbReference type="PROSITE" id="PS51007">
    <property type="entry name" value="CYTC"/>
    <property type="match status" value="1"/>
</dbReference>
<dbReference type="InterPro" id="IPR009056">
    <property type="entry name" value="Cyt_c-like_dom"/>
</dbReference>
<dbReference type="Gene3D" id="3.40.50.1820">
    <property type="entry name" value="alpha/beta hydrolase"/>
    <property type="match status" value="1"/>
</dbReference>
<dbReference type="InterPro" id="IPR013427">
    <property type="entry name" value="Haem-bd_dom_put"/>
</dbReference>
<sequence>MSRCLSFALLLGLAASPVFAQHEHGDHADHAMPGMAPAEKPEPPTIFLDKSPRIVEFQLKRLDDARLLLVERETTDPKYAPVYEAILTRPGVSPKERAAALAGLVELNGTEAVTEILRVLEPLGEEDRGDRRAASQLTTLLLQQPAAYVPEQLDALKAATEAENRPKRIAAYAGLIAAGDFETAWELAKPTLESQRDWLAAIPLVPTAEFRGTQRENVVALLESTSQPVKRAAIAALASIPTERADTFLRLAPLLGDEALRSTVVRTLATVPAEDRDPGVSATLAESLVELAENTPAADRTTDDFLNAMSLADGLFARMPVAEAKALRSRLREVVVRVVRIKTVEEEMRYDLPYFAVEAGRPVQVLLENEDLMPHNLVVTSPGQLRDVAARGMEVGPEGGSAGNPYVPDGEDVLFATELVDAHASSRLTFTAPSEPGEYPYVCTFPRHWMRMYGVMVVVPDLDAYLANPTVPEDPIGNTREFVQKWTVDDLLPADGDPLERKLAGRSPEIGQRIFTEATCAQCHRSDSTASLVGPSLVGVFERWKGDGRIVLREMLDPSAHVDPKYAVRQLVTLEGRVLTGLVVAEDEESVSILENPEAKQPDVIKRDDILDMIQSDTSLMPKALLDRFTEDEIFELLAYLKGLEPSTAGAAMREGDAPAAGGAAEGMPPNLPEGQKPQNFRELKATLAPMGYEVVRPALEPADGVTVKDGVTFATRDTGELALDLYLPKATDDGTAPPLVVLIHGGGWKKGDRAGERNKGLWLAERGYAVASIDYRLSGTAKFPAAIDDVRDAVKFLRSNADQYGYDDDRIAAVGFSAGAHLAALLATMNPPADEQIGVDAVSAKVQAAVVVAGPTDTEGERAVEQSRQPGSNYQLFLGGSFDEMPERYAAASPAHWATADAPPMLLIGENSLDSFDSLRDKLSNLDVTVDTFVLTGGLHGEWNWEPWFTPTMERIDTFLQKAWQSGDVPGR</sequence>
<protein>
    <submittedName>
        <fullName evidence="12">Acetyl esterase</fullName>
        <ecNumber evidence="12">3.1.1.-</ecNumber>
    </submittedName>
</protein>
<feature type="domain" description="Cytochrome c" evidence="11">
    <location>
        <begin position="506"/>
        <end position="645"/>
    </location>
</feature>
<comment type="caution">
    <text evidence="12">The sequence shown here is derived from an EMBL/GenBank/DDBJ whole genome shotgun (WGS) entry which is preliminary data.</text>
</comment>
<evidence type="ECO:0000256" key="6">
    <source>
        <dbReference type="ARBA" id="ARBA00023004"/>
    </source>
</evidence>
<evidence type="ECO:0000256" key="1">
    <source>
        <dbReference type="ARBA" id="ARBA00022448"/>
    </source>
</evidence>
<dbReference type="InterPro" id="IPR000923">
    <property type="entry name" value="BlueCu_1"/>
</dbReference>
<keyword evidence="5" id="KW-0249">Electron transport</keyword>
<accession>A0ABX1VAM1</accession>
<dbReference type="InterPro" id="IPR028871">
    <property type="entry name" value="BlueCu_1_BS"/>
</dbReference>
<keyword evidence="13" id="KW-1185">Reference proteome</keyword>
<dbReference type="GO" id="GO:0016787">
    <property type="term" value="F:hydrolase activity"/>
    <property type="evidence" value="ECO:0007669"/>
    <property type="project" value="UniProtKB-KW"/>
</dbReference>
<dbReference type="Gene3D" id="1.10.760.10">
    <property type="entry name" value="Cytochrome c-like domain"/>
    <property type="match status" value="1"/>
</dbReference>
<evidence type="ECO:0000256" key="5">
    <source>
        <dbReference type="ARBA" id="ARBA00022982"/>
    </source>
</evidence>
<feature type="chain" id="PRO_5045461199" evidence="10">
    <location>
        <begin position="21"/>
        <end position="973"/>
    </location>
</feature>
<evidence type="ECO:0000259" key="11">
    <source>
        <dbReference type="PROSITE" id="PS51007"/>
    </source>
</evidence>
<keyword evidence="2 8" id="KW-0349">Heme</keyword>
<keyword evidence="10" id="KW-0732">Signal</keyword>
<feature type="region of interest" description="Disordered" evidence="9">
    <location>
        <begin position="24"/>
        <end position="45"/>
    </location>
</feature>
<feature type="region of interest" description="Disordered" evidence="9">
    <location>
        <begin position="652"/>
        <end position="678"/>
    </location>
</feature>
<feature type="signal peptide" evidence="10">
    <location>
        <begin position="1"/>
        <end position="20"/>
    </location>
</feature>
<evidence type="ECO:0000313" key="13">
    <source>
        <dbReference type="Proteomes" id="UP000609651"/>
    </source>
</evidence>
<keyword evidence="4 12" id="KW-0378">Hydrolase</keyword>
<dbReference type="Pfam" id="PF00127">
    <property type="entry name" value="Copper-bind"/>
    <property type="match status" value="1"/>
</dbReference>
<dbReference type="CDD" id="cd04233">
    <property type="entry name" value="Auracyanin"/>
    <property type="match status" value="1"/>
</dbReference>
<dbReference type="SUPFAM" id="SSF49503">
    <property type="entry name" value="Cupredoxins"/>
    <property type="match status" value="1"/>
</dbReference>
<dbReference type="EMBL" id="WTPX01000021">
    <property type="protein sequence ID" value="NNJ24971.1"/>
    <property type="molecule type" value="Genomic_DNA"/>
</dbReference>
<organism evidence="12 13">
    <name type="scientific">Alienimonas chondri</name>
    <dbReference type="NCBI Taxonomy" id="2681879"/>
    <lineage>
        <taxon>Bacteria</taxon>
        <taxon>Pseudomonadati</taxon>
        <taxon>Planctomycetota</taxon>
        <taxon>Planctomycetia</taxon>
        <taxon>Planctomycetales</taxon>
        <taxon>Planctomycetaceae</taxon>
        <taxon>Alienimonas</taxon>
    </lineage>
</organism>
<dbReference type="SUPFAM" id="SSF46626">
    <property type="entry name" value="Cytochrome c"/>
    <property type="match status" value="1"/>
</dbReference>
<evidence type="ECO:0000256" key="10">
    <source>
        <dbReference type="SAM" id="SignalP"/>
    </source>
</evidence>
<dbReference type="PROSITE" id="PS00196">
    <property type="entry name" value="COPPER_BLUE"/>
    <property type="match status" value="1"/>
</dbReference>
<dbReference type="Proteomes" id="UP000609651">
    <property type="component" value="Unassembled WGS sequence"/>
</dbReference>
<dbReference type="InterPro" id="IPR036909">
    <property type="entry name" value="Cyt_c-like_dom_sf"/>
</dbReference>
<dbReference type="PANTHER" id="PTHR48081:SF13">
    <property type="entry name" value="ALPHA_BETA HYDROLASE"/>
    <property type="match status" value="1"/>
</dbReference>
<dbReference type="InterPro" id="IPR050300">
    <property type="entry name" value="GDXG_lipolytic_enzyme"/>
</dbReference>
<evidence type="ECO:0000256" key="9">
    <source>
        <dbReference type="SAM" id="MobiDB-lite"/>
    </source>
</evidence>
<feature type="compositionally biased region" description="Low complexity" evidence="9">
    <location>
        <begin position="658"/>
        <end position="669"/>
    </location>
</feature>
<dbReference type="EC" id="3.1.1.-" evidence="12"/>
<dbReference type="InterPro" id="IPR049492">
    <property type="entry name" value="BD-FAE-like_dom"/>
</dbReference>
<dbReference type="Pfam" id="PF20434">
    <property type="entry name" value="BD-FAE"/>
    <property type="match status" value="1"/>
</dbReference>
<name>A0ABX1VAM1_9PLAN</name>
<dbReference type="InterPro" id="IPR008972">
    <property type="entry name" value="Cupredoxin"/>
</dbReference>
<keyword evidence="3 8" id="KW-0479">Metal-binding</keyword>
<keyword evidence="7" id="KW-0186">Copper</keyword>
<dbReference type="NCBIfam" id="TIGR02603">
    <property type="entry name" value="CxxCH_TIGR02603"/>
    <property type="match status" value="1"/>
</dbReference>